<dbReference type="RefSeq" id="WP_077845655.1">
    <property type="nucleotide sequence ID" value="NZ_LZZM01000022.1"/>
</dbReference>
<dbReference type="AlphaFoldDB" id="A0A1S8TWV1"/>
<proteinExistence type="inferred from homology"/>
<dbReference type="OrthoDB" id="305468at2"/>
<keyword evidence="2" id="KW-1133">Transmembrane helix</keyword>
<protein>
    <submittedName>
        <fullName evidence="5">Transcriptional regulator LytR</fullName>
    </submittedName>
</protein>
<dbReference type="Proteomes" id="UP000190890">
    <property type="component" value="Unassembled WGS sequence"/>
</dbReference>
<dbReference type="Pfam" id="PF03816">
    <property type="entry name" value="LytR_cpsA_psr"/>
    <property type="match status" value="1"/>
</dbReference>
<dbReference type="Pfam" id="PF13399">
    <property type="entry name" value="LytR_C"/>
    <property type="match status" value="1"/>
</dbReference>
<keyword evidence="6" id="KW-1185">Reference proteome</keyword>
<evidence type="ECO:0000256" key="1">
    <source>
        <dbReference type="ARBA" id="ARBA00006068"/>
    </source>
</evidence>
<dbReference type="InterPro" id="IPR004474">
    <property type="entry name" value="LytR_CpsA_psr"/>
</dbReference>
<dbReference type="InterPro" id="IPR027381">
    <property type="entry name" value="LytR/CpsA/Psr_C"/>
</dbReference>
<evidence type="ECO:0000313" key="5">
    <source>
        <dbReference type="EMBL" id="OOM82206.1"/>
    </source>
</evidence>
<comment type="caution">
    <text evidence="5">The sequence shown here is derived from an EMBL/GenBank/DDBJ whole genome shotgun (WGS) entry which is preliminary data.</text>
</comment>
<feature type="transmembrane region" description="Helical" evidence="2">
    <location>
        <begin position="31"/>
        <end position="55"/>
    </location>
</feature>
<sequence length="431" mass="47938">MGRRAEKKKKSKIFSRIFRRNDNSTTILEKLILGAIAFVLTFIVVSTIYGVSALMKIGSKSMITGIDVSSNEPVNILVLGMDIGDPKQVDNQSIKRTDTIMVLNYNPSNKKFTVVSIPRDTLINVNDRNVKINSAYAIGGYPKIKSETESLLNIKINYIVKIDYNAFREIIDALGGIEMKIERNMIYDDEGQNLHINFKAGETVTLDGKKAEEFFRWRKNNDGSGFANGDLDRIENQQKFISKVVDKCTSPLILFRISKIMSALGENIETNMSATKILSYGLKFMNSKKENMTMAIAAGIPKTINGESFLVFDKNANKDVISSLSSAAVSKSLPVNMSKNDIKIKVLNGTKINGLAAKAMKQLKDAGYSKIDTGNAEVTEKSIILSNDEDKLKTVNQDLNIKNNDKKDSRTEYKDFDVIIILGKDFASFGE</sequence>
<dbReference type="Gene3D" id="3.40.630.190">
    <property type="entry name" value="LCP protein"/>
    <property type="match status" value="1"/>
</dbReference>
<dbReference type="Gene3D" id="3.30.70.2390">
    <property type="match status" value="1"/>
</dbReference>
<evidence type="ECO:0000313" key="6">
    <source>
        <dbReference type="Proteomes" id="UP000190890"/>
    </source>
</evidence>
<accession>A0A1S8TWV1</accession>
<dbReference type="PANTHER" id="PTHR33392:SF6">
    <property type="entry name" value="POLYISOPRENYL-TEICHOIC ACID--PEPTIDOGLYCAN TEICHOIC ACID TRANSFERASE TAGU"/>
    <property type="match status" value="1"/>
</dbReference>
<dbReference type="NCBIfam" id="TIGR00350">
    <property type="entry name" value="lytR_cpsA_psr"/>
    <property type="match status" value="1"/>
</dbReference>
<organism evidence="5 6">
    <name type="scientific">Clostridium puniceum</name>
    <dbReference type="NCBI Taxonomy" id="29367"/>
    <lineage>
        <taxon>Bacteria</taxon>
        <taxon>Bacillati</taxon>
        <taxon>Bacillota</taxon>
        <taxon>Clostridia</taxon>
        <taxon>Eubacteriales</taxon>
        <taxon>Clostridiaceae</taxon>
        <taxon>Clostridium</taxon>
    </lineage>
</organism>
<keyword evidence="2" id="KW-0472">Membrane</keyword>
<feature type="domain" description="Cell envelope-related transcriptional attenuator" evidence="3">
    <location>
        <begin position="96"/>
        <end position="248"/>
    </location>
</feature>
<evidence type="ECO:0000259" key="3">
    <source>
        <dbReference type="Pfam" id="PF03816"/>
    </source>
</evidence>
<comment type="similarity">
    <text evidence="1">Belongs to the LytR/CpsA/Psr (LCP) family.</text>
</comment>
<dbReference type="STRING" id="29367.CLPUN_03450"/>
<dbReference type="InterPro" id="IPR050922">
    <property type="entry name" value="LytR/CpsA/Psr_CW_biosynth"/>
</dbReference>
<gene>
    <name evidence="5" type="primary">lytR_1</name>
    <name evidence="5" type="ORF">CLPUN_03450</name>
</gene>
<dbReference type="PANTHER" id="PTHR33392">
    <property type="entry name" value="POLYISOPRENYL-TEICHOIC ACID--PEPTIDOGLYCAN TEICHOIC ACID TRANSFERASE TAGU"/>
    <property type="match status" value="1"/>
</dbReference>
<keyword evidence="2" id="KW-0812">Transmembrane</keyword>
<dbReference type="EMBL" id="LZZM01000022">
    <property type="protein sequence ID" value="OOM82206.1"/>
    <property type="molecule type" value="Genomic_DNA"/>
</dbReference>
<evidence type="ECO:0000256" key="2">
    <source>
        <dbReference type="SAM" id="Phobius"/>
    </source>
</evidence>
<name>A0A1S8TWV1_9CLOT</name>
<evidence type="ECO:0000259" key="4">
    <source>
        <dbReference type="Pfam" id="PF13399"/>
    </source>
</evidence>
<feature type="domain" description="LytR/CpsA/Psr regulator C-terminal" evidence="4">
    <location>
        <begin position="341"/>
        <end position="426"/>
    </location>
</feature>
<reference evidence="5 6" key="1">
    <citation type="submission" date="2016-05" db="EMBL/GenBank/DDBJ databases">
        <title>Microbial solvent formation.</title>
        <authorList>
            <person name="Poehlein A."/>
            <person name="Montoya Solano J.D."/>
            <person name="Flitsch S."/>
            <person name="Krabben P."/>
            <person name="Duerre P."/>
            <person name="Daniel R."/>
        </authorList>
    </citation>
    <scope>NUCLEOTIDE SEQUENCE [LARGE SCALE GENOMIC DNA]</scope>
    <source>
        <strain evidence="5 6">DSM 2619</strain>
    </source>
</reference>